<dbReference type="InterPro" id="IPR019201">
    <property type="entry name" value="DUF2065"/>
</dbReference>
<proteinExistence type="predicted"/>
<keyword evidence="1" id="KW-1133">Transmembrane helix</keyword>
<protein>
    <recommendedName>
        <fullName evidence="4">DUF2065 domain-containing protein</fullName>
    </recommendedName>
</protein>
<dbReference type="PANTHER" id="PTHR38602">
    <property type="entry name" value="INNER MEMBRANE PROTEIN-RELATED"/>
    <property type="match status" value="1"/>
</dbReference>
<reference evidence="2 3" key="1">
    <citation type="journal article" date="2018" name="Int. J. Syst. Evol. Microbiol.">
        <title>Mesosutterella multiformis gen. nov., sp. nov., a member of the family Sutterellaceae and Sutterella megalosphaeroides sp. nov., isolated from human faeces.</title>
        <authorList>
            <person name="Sakamoto M."/>
            <person name="Ikeyama N."/>
            <person name="Kunihiro T."/>
            <person name="Iino T."/>
            <person name="Yuki M."/>
            <person name="Ohkuma M."/>
        </authorList>
    </citation>
    <scope>NUCLEOTIDE SEQUENCE [LARGE SCALE GENOMIC DNA]</scope>
    <source>
        <strain evidence="2 3">6FBBBH3</strain>
    </source>
</reference>
<keyword evidence="1" id="KW-0812">Transmembrane</keyword>
<evidence type="ECO:0000256" key="1">
    <source>
        <dbReference type="SAM" id="Phobius"/>
    </source>
</evidence>
<feature type="transmembrane region" description="Helical" evidence="1">
    <location>
        <begin position="6"/>
        <end position="25"/>
    </location>
</feature>
<dbReference type="Proteomes" id="UP000271003">
    <property type="component" value="Chromosome"/>
</dbReference>
<dbReference type="RefSeq" id="WP_120177600.1">
    <property type="nucleotide sequence ID" value="NZ_AP018786.1"/>
</dbReference>
<accession>A0A2Z6IBY7</accession>
<sequence>MKPWEVMIAALGWVLVIEGLLPLTAPEVWKKTVSEIARARPETLRAAGAVFVAAGVTIVLWMTG</sequence>
<gene>
    <name evidence="2" type="ORF">SUTMEG_19420</name>
</gene>
<dbReference type="EMBL" id="AP018786">
    <property type="protein sequence ID" value="BBF24051.1"/>
    <property type="molecule type" value="Genomic_DNA"/>
</dbReference>
<organism evidence="2 3">
    <name type="scientific">Sutterella megalosphaeroides</name>
    <dbReference type="NCBI Taxonomy" id="2494234"/>
    <lineage>
        <taxon>Bacteria</taxon>
        <taxon>Pseudomonadati</taxon>
        <taxon>Pseudomonadota</taxon>
        <taxon>Betaproteobacteria</taxon>
        <taxon>Burkholderiales</taxon>
        <taxon>Sutterellaceae</taxon>
        <taxon>Sutterella</taxon>
    </lineage>
</organism>
<evidence type="ECO:0000313" key="3">
    <source>
        <dbReference type="Proteomes" id="UP000271003"/>
    </source>
</evidence>
<evidence type="ECO:0000313" key="2">
    <source>
        <dbReference type="EMBL" id="BBF24051.1"/>
    </source>
</evidence>
<dbReference type="AlphaFoldDB" id="A0A2Z6IBY7"/>
<name>A0A2Z6IBY7_9BURK</name>
<dbReference type="PANTHER" id="PTHR38602:SF1">
    <property type="entry name" value="INNER MEMBRANE PROTEIN"/>
    <property type="match status" value="1"/>
</dbReference>
<feature type="transmembrane region" description="Helical" evidence="1">
    <location>
        <begin position="46"/>
        <end position="63"/>
    </location>
</feature>
<dbReference type="OrthoDB" id="9182237at2"/>
<dbReference type="KEGG" id="sutt:SUTMEG_19420"/>
<keyword evidence="1" id="KW-0472">Membrane</keyword>
<dbReference type="Pfam" id="PF09838">
    <property type="entry name" value="DUF2065"/>
    <property type="match status" value="1"/>
</dbReference>
<evidence type="ECO:0008006" key="4">
    <source>
        <dbReference type="Google" id="ProtNLM"/>
    </source>
</evidence>
<keyword evidence="3" id="KW-1185">Reference proteome</keyword>